<dbReference type="Proteomes" id="UP001183817">
    <property type="component" value="Unassembled WGS sequence"/>
</dbReference>
<evidence type="ECO:0000313" key="3">
    <source>
        <dbReference type="Proteomes" id="UP001183817"/>
    </source>
</evidence>
<proteinExistence type="predicted"/>
<evidence type="ECO:0000256" key="1">
    <source>
        <dbReference type="SAM" id="MobiDB-lite"/>
    </source>
</evidence>
<sequence>MGNNHHEDERYKKFYDRPPHGEVPKDPRVKEAREGGSEPVEDGSVPVQDPGPPRD</sequence>
<feature type="region of interest" description="Disordered" evidence="1">
    <location>
        <begin position="1"/>
        <end position="55"/>
    </location>
</feature>
<gene>
    <name evidence="2" type="ORF">J2S64_002785</name>
</gene>
<dbReference type="RefSeq" id="WP_302264304.1">
    <property type="nucleotide sequence ID" value="NZ_BAAAWO010000001.1"/>
</dbReference>
<dbReference type="EMBL" id="JAVDYI010000001">
    <property type="protein sequence ID" value="MDR7359094.1"/>
    <property type="molecule type" value="Genomic_DNA"/>
</dbReference>
<accession>A0ABU2BKB8</accession>
<evidence type="ECO:0000313" key="2">
    <source>
        <dbReference type="EMBL" id="MDR7359094.1"/>
    </source>
</evidence>
<keyword evidence="3" id="KW-1185">Reference proteome</keyword>
<organism evidence="2 3">
    <name type="scientific">Paeniglutamicibacter sulfureus</name>
    <dbReference type="NCBI Taxonomy" id="43666"/>
    <lineage>
        <taxon>Bacteria</taxon>
        <taxon>Bacillati</taxon>
        <taxon>Actinomycetota</taxon>
        <taxon>Actinomycetes</taxon>
        <taxon>Micrococcales</taxon>
        <taxon>Micrococcaceae</taxon>
        <taxon>Paeniglutamicibacter</taxon>
    </lineage>
</organism>
<reference evidence="2 3" key="1">
    <citation type="submission" date="2023-07" db="EMBL/GenBank/DDBJ databases">
        <title>Sequencing the genomes of 1000 actinobacteria strains.</title>
        <authorList>
            <person name="Klenk H.-P."/>
        </authorList>
    </citation>
    <scope>NUCLEOTIDE SEQUENCE [LARGE SCALE GENOMIC DNA]</scope>
    <source>
        <strain evidence="2 3">DSM 20167</strain>
    </source>
</reference>
<feature type="compositionally biased region" description="Basic and acidic residues" evidence="1">
    <location>
        <begin position="1"/>
        <end position="36"/>
    </location>
</feature>
<comment type="caution">
    <text evidence="2">The sequence shown here is derived from an EMBL/GenBank/DDBJ whole genome shotgun (WGS) entry which is preliminary data.</text>
</comment>
<protein>
    <submittedName>
        <fullName evidence="2">Uncharacterized protein</fullName>
    </submittedName>
</protein>
<name>A0ABU2BKB8_9MICC</name>